<dbReference type="InterPro" id="IPR056806">
    <property type="entry name" value="EGF_STAB1-2"/>
</dbReference>
<keyword evidence="11" id="KW-0732">Signal</keyword>
<feature type="domain" description="EGF-like" evidence="12">
    <location>
        <begin position="238"/>
        <end position="279"/>
    </location>
</feature>
<dbReference type="PROSITE" id="PS50213">
    <property type="entry name" value="FAS1"/>
    <property type="match status" value="2"/>
</dbReference>
<keyword evidence="4" id="KW-1133">Transmembrane helix</keyword>
<feature type="domain" description="EGF-like" evidence="12">
    <location>
        <begin position="1197"/>
        <end position="1231"/>
    </location>
</feature>
<feature type="chain" id="PRO_5034118630" description="Stabilin 1" evidence="11">
    <location>
        <begin position="25"/>
        <end position="1415"/>
    </location>
</feature>
<proteinExistence type="predicted"/>
<dbReference type="PROSITE" id="PS00022">
    <property type="entry name" value="EGF_1"/>
    <property type="match status" value="4"/>
</dbReference>
<feature type="domain" description="EGF-like" evidence="12">
    <location>
        <begin position="1158"/>
        <end position="1192"/>
    </location>
</feature>
<dbReference type="SUPFAM" id="SSF56436">
    <property type="entry name" value="C-type lectin-like"/>
    <property type="match status" value="1"/>
</dbReference>
<dbReference type="PROSITE" id="PS50026">
    <property type="entry name" value="EGF_3"/>
    <property type="match status" value="12"/>
</dbReference>
<comment type="caution">
    <text evidence="10">Lacks conserved residue(s) required for the propagation of feature annotation.</text>
</comment>
<evidence type="ECO:0000313" key="16">
    <source>
        <dbReference type="Proteomes" id="UP000694541"/>
    </source>
</evidence>
<reference evidence="15" key="2">
    <citation type="submission" date="2025-09" db="UniProtKB">
        <authorList>
            <consortium name="Ensembl"/>
        </authorList>
    </citation>
    <scope>IDENTIFICATION</scope>
</reference>
<dbReference type="InterPro" id="IPR000538">
    <property type="entry name" value="Link_dom"/>
</dbReference>
<dbReference type="Pfam" id="PF00193">
    <property type="entry name" value="Xlink"/>
    <property type="match status" value="1"/>
</dbReference>
<feature type="disulfide bond" evidence="10">
    <location>
        <begin position="1201"/>
        <end position="1211"/>
    </location>
</feature>
<dbReference type="InterPro" id="IPR016187">
    <property type="entry name" value="CTDL_fold"/>
</dbReference>
<dbReference type="GO" id="GO:0005540">
    <property type="term" value="F:hyaluronic acid binding"/>
    <property type="evidence" value="ECO:0007669"/>
    <property type="project" value="InterPro"/>
</dbReference>
<dbReference type="SUPFAM" id="SSF82153">
    <property type="entry name" value="FAS1 domain"/>
    <property type="match status" value="3"/>
</dbReference>
<dbReference type="Gene3D" id="2.170.300.10">
    <property type="entry name" value="Tie2 ligand-binding domain superfamily"/>
    <property type="match status" value="1"/>
</dbReference>
<feature type="domain" description="EGF-like" evidence="12">
    <location>
        <begin position="1273"/>
        <end position="1315"/>
    </location>
</feature>
<dbReference type="InterPro" id="IPR016186">
    <property type="entry name" value="C-type_lectin-like/link_sf"/>
</dbReference>
<dbReference type="SMART" id="SM00181">
    <property type="entry name" value="EGF"/>
    <property type="match status" value="15"/>
</dbReference>
<organism evidence="15 16">
    <name type="scientific">Accipiter nisus</name>
    <name type="common">Eurasian sparrowhawk</name>
    <dbReference type="NCBI Taxonomy" id="211598"/>
    <lineage>
        <taxon>Eukaryota</taxon>
        <taxon>Metazoa</taxon>
        <taxon>Chordata</taxon>
        <taxon>Craniata</taxon>
        <taxon>Vertebrata</taxon>
        <taxon>Euteleostomi</taxon>
        <taxon>Archelosauria</taxon>
        <taxon>Archosauria</taxon>
        <taxon>Dinosauria</taxon>
        <taxon>Saurischia</taxon>
        <taxon>Theropoda</taxon>
        <taxon>Coelurosauria</taxon>
        <taxon>Aves</taxon>
        <taxon>Neognathae</taxon>
        <taxon>Neoaves</taxon>
        <taxon>Telluraves</taxon>
        <taxon>Accipitrimorphae</taxon>
        <taxon>Accipitriformes</taxon>
        <taxon>Accipitridae</taxon>
        <taxon>Accipitrinae</taxon>
        <taxon>Accipiter</taxon>
    </lineage>
</organism>
<evidence type="ECO:0000256" key="9">
    <source>
        <dbReference type="ARBA" id="ARBA00023292"/>
    </source>
</evidence>
<dbReference type="Ensembl" id="ENSANIT00000014538.1">
    <property type="protein sequence ID" value="ENSANIP00000014054.1"/>
    <property type="gene ID" value="ENSANIG00000009485.1"/>
</dbReference>
<dbReference type="Pfam" id="PF12947">
    <property type="entry name" value="EGF_3"/>
    <property type="match status" value="7"/>
</dbReference>
<dbReference type="Gene3D" id="2.10.25.10">
    <property type="entry name" value="Laminin"/>
    <property type="match status" value="10"/>
</dbReference>
<feature type="disulfide bond" evidence="10">
    <location>
        <begin position="1182"/>
        <end position="1191"/>
    </location>
</feature>
<feature type="domain" description="EGF-like" evidence="12">
    <location>
        <begin position="513"/>
        <end position="551"/>
    </location>
</feature>
<feature type="domain" description="EGF-like" evidence="12">
    <location>
        <begin position="1232"/>
        <end position="1272"/>
    </location>
</feature>
<evidence type="ECO:0000256" key="2">
    <source>
        <dbReference type="ARBA" id="ARBA00022536"/>
    </source>
</evidence>
<dbReference type="PROSITE" id="PS50963">
    <property type="entry name" value="LINK_2"/>
    <property type="match status" value="1"/>
</dbReference>
<feature type="domain" description="EGF-like" evidence="12">
    <location>
        <begin position="612"/>
        <end position="653"/>
    </location>
</feature>
<dbReference type="SMART" id="SM00179">
    <property type="entry name" value="EGF_CA"/>
    <property type="match status" value="3"/>
</dbReference>
<feature type="domain" description="EGF-like" evidence="12">
    <location>
        <begin position="152"/>
        <end position="194"/>
    </location>
</feature>
<evidence type="ECO:0000256" key="6">
    <source>
        <dbReference type="ARBA" id="ARBA00023157"/>
    </source>
</evidence>
<keyword evidence="2 10" id="KW-0245">EGF-like domain</keyword>
<dbReference type="GO" id="GO:0007155">
    <property type="term" value="P:cell adhesion"/>
    <property type="evidence" value="ECO:0007669"/>
    <property type="project" value="InterPro"/>
</dbReference>
<dbReference type="Gene3D" id="2.30.180.10">
    <property type="entry name" value="FAS1 domain"/>
    <property type="match status" value="3"/>
</dbReference>
<keyword evidence="6 10" id="KW-1015">Disulfide bond</keyword>
<name>A0A8B9RVN7_9AVES</name>
<sequence length="1415" mass="153928">QLFSLLKYVITEALPLSLMGLALAGSVSVLEPAGIGSVGHWGKVVKKSWGSTKCRYCGGCWTFCSYWSYSMYLTDCGCVHGICDNRPGSGGVCQSWSCKEGYTGKFCDKMSKNCGPSGLSQYCHQNAVCSLNDTARCICMDGYEGDGFSCQPIDLCSQPERGGCSQNALCTSTGPGTATCKCNTGWTGDGKACVAIDNCMLESRGNCHINADCIYIGPGQSKCVCKRGYAGDGHNCDAINPCLMDNGGCHDLATCVPLGGGERSCACPQGYMGDGMTCLLEIGDKWFCSFKSLFSIPAGTNVTVLVPSEAAIKNLSKTEKDFWLTPYMLPFLVRAHFIEGVFTSEKLKKYDKPELPTLNPQTRWQINTRSGVRVFYITHTYKYQIKLLKSCCIQWEDNETVQYHIVLGEKLLPTDLRSGIHKNSMLGLSYWLMFYQNSTQKFVNNIPLDGKVLETKNGMLIGVSQVLQIQKNRLASTIKLYLVCAAQDGLPQLVLVVLQRSVCCPGYYGHMCDMCPGKPGQWCSGNGECQDGIEGSGECRCLEGFHGTACEMCEVGRYGADCKSECACDNGICNDGLQGDGSCECFPGWKGPTCQESTCSELILLLLFGVTEIDPCTINHGGCSIHAVCTKVSPGERTCVCKEGYAGDGTLCMEIDLCLESNGGCHTNAECIKTGPRKVACNCLPGYSGNGVSQCNPINLCEQNNGGCSPFGLCKYTGPGTRNCSCSWHSIGDGFTCHGKVGGLGNPGLPHWVWRPRLQGEVPQSDLILVFCLLRDLLRYHMVGCQKLLSSDLEAQESLTSLSGHKIKITAKENSIYLNEEAKVVVSDIIGVNGVIHFINKILIPSDLVDRNISLKISRQNITQVAKAFGYTIYSKLLQDAELLPLVSDPRHRPFTMLWPTDAAFNALSEKRQRWLYRREHRDVLASYLKAHMIRDMKIVAGNVPQVESIRTMHGSIVSFSCSKSHVGELLVGNSDATIIQRHMEFNGGIAYGIDRLLEPPDLGSRCDEFSFVELQVSTCDEASEDLCHLLSPMPGKRDVRRACCLSSAKNTFLFHRNSLLRPSWPPSPWDPFRRHFSSRGPLKRGCKRSCVSTQWVPQCCANHYGRDCQACPGGLEAPCGNRGTCDDKISGSGRCNCSQAYIGTSCELCAPGRYGPDCRECNCTENGVCNGGLHGDGFCFCAEGWAGDRCEIRLVMTPTCSPPCHPQATCRSNNLCECNLHYEGDGRMCSVIDMCSQDNGGCARHAQCTQVGVNVSCACVSGYGGDGYACDPIDRCADGRNGDCSQHANCISTGPNERRCECKQGYVGDGIQCLEEAVPPTDRCLEDNGQCHREAICTDLHFHDKTMGVFHLQSPQKKYDFTYEQAQKACAAEGASLATLQQLSAAQQVRAGMQKSGSISSWGGDTQCFSLGLV</sequence>
<dbReference type="GO" id="GO:0005509">
    <property type="term" value="F:calcium ion binding"/>
    <property type="evidence" value="ECO:0007669"/>
    <property type="project" value="InterPro"/>
</dbReference>
<feature type="signal peptide" evidence="11">
    <location>
        <begin position="1"/>
        <end position="24"/>
    </location>
</feature>
<evidence type="ECO:0000256" key="8">
    <source>
        <dbReference type="ARBA" id="ARBA00023180"/>
    </source>
</evidence>
<evidence type="ECO:0000259" key="14">
    <source>
        <dbReference type="PROSITE" id="PS50963"/>
    </source>
</evidence>
<dbReference type="Gene3D" id="3.10.100.10">
    <property type="entry name" value="Mannose-Binding Protein A, subunit A"/>
    <property type="match status" value="1"/>
</dbReference>
<dbReference type="PROSITE" id="PS01186">
    <property type="entry name" value="EGF_2"/>
    <property type="match status" value="9"/>
</dbReference>
<feature type="domain" description="EGF-like" evidence="12">
    <location>
        <begin position="654"/>
        <end position="696"/>
    </location>
</feature>
<dbReference type="Proteomes" id="UP000694541">
    <property type="component" value="Unplaced"/>
</dbReference>
<keyword evidence="16" id="KW-1185">Reference proteome</keyword>
<feature type="domain" description="EGF-like" evidence="12">
    <location>
        <begin position="1108"/>
        <end position="1148"/>
    </location>
</feature>
<feature type="domain" description="FAS1" evidence="13">
    <location>
        <begin position="774"/>
        <end position="843"/>
    </location>
</feature>
<reference evidence="15" key="1">
    <citation type="submission" date="2025-08" db="UniProtKB">
        <authorList>
            <consortium name="Ensembl"/>
        </authorList>
    </citation>
    <scope>IDENTIFICATION</scope>
</reference>
<evidence type="ECO:0000256" key="4">
    <source>
        <dbReference type="ARBA" id="ARBA00022989"/>
    </source>
</evidence>
<feature type="domain" description="EGF-like" evidence="12">
    <location>
        <begin position="195"/>
        <end position="237"/>
    </location>
</feature>
<keyword evidence="8" id="KW-0325">Glycoprotein</keyword>
<feature type="domain" description="FAS1" evidence="13">
    <location>
        <begin position="858"/>
        <end position="998"/>
    </location>
</feature>
<dbReference type="InterPro" id="IPR000782">
    <property type="entry name" value="FAS1_domain"/>
</dbReference>
<evidence type="ECO:0000259" key="13">
    <source>
        <dbReference type="PROSITE" id="PS50213"/>
    </source>
</evidence>
<dbReference type="InterPro" id="IPR024731">
    <property type="entry name" value="NELL2-like_EGF"/>
</dbReference>
<evidence type="ECO:0000256" key="3">
    <source>
        <dbReference type="ARBA" id="ARBA00022692"/>
    </source>
</evidence>
<feature type="disulfide bond" evidence="10">
    <location>
        <begin position="566"/>
        <end position="583"/>
    </location>
</feature>
<feature type="domain" description="Link" evidence="14">
    <location>
        <begin position="1349"/>
        <end position="1415"/>
    </location>
</feature>
<evidence type="ECO:0000256" key="10">
    <source>
        <dbReference type="PROSITE-ProRule" id="PRU00076"/>
    </source>
</evidence>
<dbReference type="GO" id="GO:0016020">
    <property type="term" value="C:membrane"/>
    <property type="evidence" value="ECO:0007669"/>
    <property type="project" value="UniProtKB-SubCell"/>
</dbReference>
<dbReference type="FunFam" id="2.30.180.10:FF:000005">
    <property type="entry name" value="Stabilin 2"/>
    <property type="match status" value="1"/>
</dbReference>
<dbReference type="SMART" id="SM00445">
    <property type="entry name" value="LINK"/>
    <property type="match status" value="1"/>
</dbReference>
<protein>
    <recommendedName>
        <fullName evidence="17">Stabilin 1</fullName>
    </recommendedName>
</protein>
<dbReference type="InterPro" id="IPR002049">
    <property type="entry name" value="LE_dom"/>
</dbReference>
<keyword evidence="9" id="KW-0424">Laminin EGF-like domain</keyword>
<comment type="subcellular location">
    <subcellularLocation>
        <location evidence="1">Membrane</location>
        <topology evidence="1">Single-pass type I membrane protein</topology>
    </subcellularLocation>
</comment>
<feature type="disulfide bond" evidence="10">
    <location>
        <begin position="541"/>
        <end position="550"/>
    </location>
</feature>
<accession>A0A8B9RVN7</accession>
<dbReference type="InterPro" id="IPR000742">
    <property type="entry name" value="EGF"/>
</dbReference>
<evidence type="ECO:0000256" key="5">
    <source>
        <dbReference type="ARBA" id="ARBA00023136"/>
    </source>
</evidence>
<evidence type="ECO:0000313" key="15">
    <source>
        <dbReference type="Ensembl" id="ENSANIP00000014054.1"/>
    </source>
</evidence>
<feature type="disulfide bond" evidence="10">
    <location>
        <begin position="585"/>
        <end position="594"/>
    </location>
</feature>
<dbReference type="SMART" id="SM00554">
    <property type="entry name" value="FAS1"/>
    <property type="match status" value="3"/>
</dbReference>
<dbReference type="Pfam" id="PF02469">
    <property type="entry name" value="Fasciclin"/>
    <property type="match status" value="3"/>
</dbReference>
<evidence type="ECO:0000256" key="7">
    <source>
        <dbReference type="ARBA" id="ARBA00023170"/>
    </source>
</evidence>
<keyword evidence="5" id="KW-0472">Membrane</keyword>
<evidence type="ECO:0008006" key="17">
    <source>
        <dbReference type="Google" id="ProtNLM"/>
    </source>
</evidence>
<dbReference type="InterPro" id="IPR001881">
    <property type="entry name" value="EGF-like_Ca-bd_dom"/>
</dbReference>
<feature type="domain" description="EGF-like" evidence="12">
    <location>
        <begin position="558"/>
        <end position="595"/>
    </location>
</feature>
<feature type="disulfide bond" evidence="10">
    <location>
        <begin position="1138"/>
        <end position="1147"/>
    </location>
</feature>
<dbReference type="PANTHER" id="PTHR24038">
    <property type="entry name" value="STABILIN"/>
    <property type="match status" value="1"/>
</dbReference>
<evidence type="ECO:0000259" key="12">
    <source>
        <dbReference type="PROSITE" id="PS50026"/>
    </source>
</evidence>
<dbReference type="InterPro" id="IPR036378">
    <property type="entry name" value="FAS1_dom_sf"/>
</dbReference>
<keyword evidence="7" id="KW-0675">Receptor</keyword>
<dbReference type="SMART" id="SM00180">
    <property type="entry name" value="EGF_Lam"/>
    <property type="match status" value="2"/>
</dbReference>
<evidence type="ECO:0000256" key="11">
    <source>
        <dbReference type="SAM" id="SignalP"/>
    </source>
</evidence>
<evidence type="ECO:0000256" key="1">
    <source>
        <dbReference type="ARBA" id="ARBA00004479"/>
    </source>
</evidence>
<keyword evidence="3" id="KW-0812">Transmembrane</keyword>
<dbReference type="Pfam" id="PF24887">
    <property type="entry name" value="EGF_STAB1-2"/>
    <property type="match status" value="1"/>
</dbReference>
<dbReference type="PANTHER" id="PTHR24038:SF8">
    <property type="entry name" value="STABILIN-1"/>
    <property type="match status" value="1"/>
</dbReference>
<dbReference type="FunFam" id="2.10.25.10:FF:000040">
    <property type="entry name" value="Stabilin 2"/>
    <property type="match status" value="6"/>
</dbReference>